<dbReference type="GeneID" id="25913806"/>
<name>A0A0L0FCG6_9EUKA</name>
<feature type="transmembrane region" description="Helical" evidence="2">
    <location>
        <begin position="274"/>
        <end position="296"/>
    </location>
</feature>
<feature type="compositionally biased region" description="Basic and acidic residues" evidence="1">
    <location>
        <begin position="653"/>
        <end position="683"/>
    </location>
</feature>
<keyword evidence="2" id="KW-1133">Transmembrane helix</keyword>
<feature type="transmembrane region" description="Helical" evidence="2">
    <location>
        <begin position="239"/>
        <end position="262"/>
    </location>
</feature>
<proteinExistence type="predicted"/>
<dbReference type="Proteomes" id="UP000054560">
    <property type="component" value="Unassembled WGS sequence"/>
</dbReference>
<organism evidence="3 4">
    <name type="scientific">Sphaeroforma arctica JP610</name>
    <dbReference type="NCBI Taxonomy" id="667725"/>
    <lineage>
        <taxon>Eukaryota</taxon>
        <taxon>Ichthyosporea</taxon>
        <taxon>Ichthyophonida</taxon>
        <taxon>Sphaeroforma</taxon>
    </lineage>
</organism>
<feature type="region of interest" description="Disordered" evidence="1">
    <location>
        <begin position="642"/>
        <end position="697"/>
    </location>
</feature>
<feature type="transmembrane region" description="Helical" evidence="2">
    <location>
        <begin position="418"/>
        <end position="439"/>
    </location>
</feature>
<dbReference type="AlphaFoldDB" id="A0A0L0FCG6"/>
<feature type="transmembrane region" description="Helical" evidence="2">
    <location>
        <begin position="208"/>
        <end position="227"/>
    </location>
</feature>
<feature type="region of interest" description="Disordered" evidence="1">
    <location>
        <begin position="573"/>
        <end position="604"/>
    </location>
</feature>
<keyword evidence="2" id="KW-0812">Transmembrane</keyword>
<feature type="transmembrane region" description="Helical" evidence="2">
    <location>
        <begin position="350"/>
        <end position="371"/>
    </location>
</feature>
<dbReference type="RefSeq" id="XP_014148043.1">
    <property type="nucleotide sequence ID" value="XM_014292568.1"/>
</dbReference>
<accession>A0A0L0FCG6</accession>
<feature type="transmembrane region" description="Helical" evidence="2">
    <location>
        <begin position="383"/>
        <end position="406"/>
    </location>
</feature>
<evidence type="ECO:0000313" key="3">
    <source>
        <dbReference type="EMBL" id="KNC74141.1"/>
    </source>
</evidence>
<evidence type="ECO:0000313" key="4">
    <source>
        <dbReference type="Proteomes" id="UP000054560"/>
    </source>
</evidence>
<feature type="compositionally biased region" description="Basic and acidic residues" evidence="1">
    <location>
        <begin position="573"/>
        <end position="586"/>
    </location>
</feature>
<protein>
    <submittedName>
        <fullName evidence="3">Uncharacterized protein</fullName>
    </submittedName>
</protein>
<feature type="transmembrane region" description="Helical" evidence="2">
    <location>
        <begin position="308"/>
        <end position="329"/>
    </location>
</feature>
<keyword evidence="4" id="KW-1185">Reference proteome</keyword>
<evidence type="ECO:0000256" key="1">
    <source>
        <dbReference type="SAM" id="MobiDB-lite"/>
    </source>
</evidence>
<reference evidence="3 4" key="1">
    <citation type="submission" date="2011-02" db="EMBL/GenBank/DDBJ databases">
        <title>The Genome Sequence of Sphaeroforma arctica JP610.</title>
        <authorList>
            <consortium name="The Broad Institute Genome Sequencing Platform"/>
            <person name="Russ C."/>
            <person name="Cuomo C."/>
            <person name="Young S.K."/>
            <person name="Zeng Q."/>
            <person name="Gargeya S."/>
            <person name="Alvarado L."/>
            <person name="Berlin A."/>
            <person name="Chapman S.B."/>
            <person name="Chen Z."/>
            <person name="Freedman E."/>
            <person name="Gellesch M."/>
            <person name="Goldberg J."/>
            <person name="Griggs A."/>
            <person name="Gujja S."/>
            <person name="Heilman E."/>
            <person name="Heiman D."/>
            <person name="Howarth C."/>
            <person name="Mehta T."/>
            <person name="Neiman D."/>
            <person name="Pearson M."/>
            <person name="Roberts A."/>
            <person name="Saif S."/>
            <person name="Shea T."/>
            <person name="Shenoy N."/>
            <person name="Sisk P."/>
            <person name="Stolte C."/>
            <person name="Sykes S."/>
            <person name="White J."/>
            <person name="Yandava C."/>
            <person name="Burger G."/>
            <person name="Gray M.W."/>
            <person name="Holland P.W.H."/>
            <person name="King N."/>
            <person name="Lang F.B.F."/>
            <person name="Roger A.J."/>
            <person name="Ruiz-Trillo I."/>
            <person name="Haas B."/>
            <person name="Nusbaum C."/>
            <person name="Birren B."/>
        </authorList>
    </citation>
    <scope>NUCLEOTIDE SEQUENCE [LARGE SCALE GENOMIC DNA]</scope>
    <source>
        <strain evidence="3 4">JP610</strain>
    </source>
</reference>
<gene>
    <name evidence="3" type="ORF">SARC_13302</name>
</gene>
<evidence type="ECO:0000256" key="2">
    <source>
        <dbReference type="SAM" id="Phobius"/>
    </source>
</evidence>
<keyword evidence="2" id="KW-0472">Membrane</keyword>
<sequence length="697" mass="76211">MVLPHECEVLSGRSESVLNSESEIELDRGRVFSPIAEFAVSIRSMSANRCAELDVSSLPKLETQSPDARASNTSTNLIALPFSNNSAAFNDFLRCPGLQAQIDIDDCRSTNICPTDWEANQLAHKSNEITLTTKEDDNKKVLLSSHNVPESEENICVNTDTKDVDISGPLGHISSTSIRGKGFLACWREMRETAKCTESQFKTIGTGVYAIAMLAAIFLNSPLLLVGNNLVEVATGVELAVVATLCSICMVTTAALSGYILYRRKNSLCRCRGRLFMVYALVASLSIVLAFAVLYADLIGVIDYSWGGPLLVMMVHIGLNELLCACVARQRIVYVLFVKHRYVIISTSEYVRTIAVLQLPCIISVPTQLLIYPTVGSETYRVASAVVIVISLVLYSFILAYYTYMCRNVSLSFSDWRVYARFCTTILVTAAVILTLGLVDLKTGNQLHRPALILFCVLVAIEVFFVDLFFLIAYIADKSYSTDTLLDPKRTFSGTQRTSTGGDIVASILASHGSRSMAVPISSGNARTLRNSSVCARNVTLACSLLGLEDLNNTTLASALEVALSANEHFVDAAERSDHRGESSSERRRHGGFVDPDSLDQNTNRLRTNCEASARINDSINERVKGSESLGSMDDCEDIKMAEVKPKAPRSTAKKDHARQTGRKADVHDLGEHTATSSREHNKNVLLSLGLLSPRPD</sequence>
<feature type="transmembrane region" description="Helical" evidence="2">
    <location>
        <begin position="451"/>
        <end position="476"/>
    </location>
</feature>
<dbReference type="EMBL" id="KQ244716">
    <property type="protein sequence ID" value="KNC74141.1"/>
    <property type="molecule type" value="Genomic_DNA"/>
</dbReference>